<dbReference type="WBParaSite" id="SCUD_0001958001-mRNA-1">
    <property type="protein sequence ID" value="SCUD_0001958001-mRNA-1"/>
    <property type="gene ID" value="SCUD_0001958001"/>
</dbReference>
<evidence type="ECO:0000313" key="4">
    <source>
        <dbReference type="WBParaSite" id="SCUD_0001958001-mRNA-1"/>
    </source>
</evidence>
<dbReference type="EMBL" id="UZAK01042769">
    <property type="protein sequence ID" value="VDP69574.1"/>
    <property type="molecule type" value="Genomic_DNA"/>
</dbReference>
<evidence type="ECO:0000256" key="1">
    <source>
        <dbReference type="SAM" id="MobiDB-lite"/>
    </source>
</evidence>
<feature type="compositionally biased region" description="Basic and acidic residues" evidence="1">
    <location>
        <begin position="31"/>
        <end position="46"/>
    </location>
</feature>
<evidence type="ECO:0000313" key="2">
    <source>
        <dbReference type="EMBL" id="VDP69574.1"/>
    </source>
</evidence>
<organism evidence="4">
    <name type="scientific">Schistosoma curassoni</name>
    <dbReference type="NCBI Taxonomy" id="6186"/>
    <lineage>
        <taxon>Eukaryota</taxon>
        <taxon>Metazoa</taxon>
        <taxon>Spiralia</taxon>
        <taxon>Lophotrochozoa</taxon>
        <taxon>Platyhelminthes</taxon>
        <taxon>Trematoda</taxon>
        <taxon>Digenea</taxon>
        <taxon>Strigeidida</taxon>
        <taxon>Schistosomatoidea</taxon>
        <taxon>Schistosomatidae</taxon>
        <taxon>Schistosoma</taxon>
    </lineage>
</organism>
<dbReference type="AlphaFoldDB" id="A0A183KWY3"/>
<accession>A0A183KWY3</accession>
<reference evidence="4" key="1">
    <citation type="submission" date="2016-06" db="UniProtKB">
        <authorList>
            <consortium name="WormBaseParasite"/>
        </authorList>
    </citation>
    <scope>IDENTIFICATION</scope>
</reference>
<feature type="compositionally biased region" description="Polar residues" evidence="1">
    <location>
        <begin position="11"/>
        <end position="20"/>
    </location>
</feature>
<sequence length="62" mass="7036">MKKDGSGDLKSVTTSGSQNIKGLWKRAFHSLRKDKTDKDQIKRKENGNQPTDPQTPEGKLFY</sequence>
<name>A0A183KWY3_9TREM</name>
<evidence type="ECO:0000313" key="3">
    <source>
        <dbReference type="Proteomes" id="UP000279833"/>
    </source>
</evidence>
<protein>
    <submittedName>
        <fullName evidence="4">Ovule protein</fullName>
    </submittedName>
</protein>
<proteinExistence type="predicted"/>
<reference evidence="2 3" key="2">
    <citation type="submission" date="2018-11" db="EMBL/GenBank/DDBJ databases">
        <authorList>
            <consortium name="Pathogen Informatics"/>
        </authorList>
    </citation>
    <scope>NUCLEOTIDE SEQUENCE [LARGE SCALE GENOMIC DNA]</scope>
    <source>
        <strain evidence="2">Dakar</strain>
        <strain evidence="3">Dakar, Senegal</strain>
    </source>
</reference>
<feature type="region of interest" description="Disordered" evidence="1">
    <location>
        <begin position="1"/>
        <end position="62"/>
    </location>
</feature>
<dbReference type="Proteomes" id="UP000279833">
    <property type="component" value="Unassembled WGS sequence"/>
</dbReference>
<gene>
    <name evidence="2" type="ORF">SCUD_LOCUS19577</name>
</gene>
<keyword evidence="3" id="KW-1185">Reference proteome</keyword>